<feature type="transmembrane region" description="Helical" evidence="1">
    <location>
        <begin position="82"/>
        <end position="102"/>
    </location>
</feature>
<dbReference type="AlphaFoldDB" id="A0A2I7N7U6"/>
<keyword evidence="1" id="KW-1133">Transmembrane helix</keyword>
<proteinExistence type="predicted"/>
<protein>
    <submittedName>
        <fullName evidence="2">Uncharacterized protein</fullName>
    </submittedName>
</protein>
<organism evidence="2 3">
    <name type="scientific">Aquella oligotrophica</name>
    <dbReference type="NCBI Taxonomy" id="2067065"/>
    <lineage>
        <taxon>Bacteria</taxon>
        <taxon>Pseudomonadati</taxon>
        <taxon>Pseudomonadota</taxon>
        <taxon>Betaproteobacteria</taxon>
        <taxon>Neisseriales</taxon>
        <taxon>Neisseriaceae</taxon>
        <taxon>Aquella</taxon>
    </lineage>
</organism>
<keyword evidence="3" id="KW-1185">Reference proteome</keyword>
<dbReference type="EMBL" id="CP024847">
    <property type="protein sequence ID" value="AUR52538.1"/>
    <property type="molecule type" value="Genomic_DNA"/>
</dbReference>
<feature type="transmembrane region" description="Helical" evidence="1">
    <location>
        <begin position="39"/>
        <end position="62"/>
    </location>
</feature>
<evidence type="ECO:0000313" key="2">
    <source>
        <dbReference type="EMBL" id="AUR52538.1"/>
    </source>
</evidence>
<dbReference type="KEGG" id="nba:CUN60_09585"/>
<accession>A0A2I7N7U6</accession>
<evidence type="ECO:0000313" key="3">
    <source>
        <dbReference type="Proteomes" id="UP000236655"/>
    </source>
</evidence>
<dbReference type="RefSeq" id="WP_102951827.1">
    <property type="nucleotide sequence ID" value="NZ_CP024847.1"/>
</dbReference>
<keyword evidence="1" id="KW-0812">Transmembrane</keyword>
<evidence type="ECO:0000256" key="1">
    <source>
        <dbReference type="SAM" id="Phobius"/>
    </source>
</evidence>
<gene>
    <name evidence="2" type="ORF">CUN60_09585</name>
</gene>
<name>A0A2I7N7U6_9NEIS</name>
<feature type="transmembrane region" description="Helical" evidence="1">
    <location>
        <begin position="118"/>
        <end position="140"/>
    </location>
</feature>
<sequence length="149" mass="16927">MYKIISFTSALLLPIIVSVLTFRNVNLINSTNKFLIENTITIIGIILSVNCATALGVFNMFLDRAEKNKIYIKYLIPIKMQIKHNLTLLVVLFFLTILLIMLEKSGIENQYFVMCVNAILIFNLILSGFALWEIVCFYGFGIPPNIADK</sequence>
<keyword evidence="1" id="KW-0472">Membrane</keyword>
<dbReference type="Proteomes" id="UP000236655">
    <property type="component" value="Chromosome"/>
</dbReference>
<reference evidence="3" key="1">
    <citation type="submission" date="2017-11" db="EMBL/GenBank/DDBJ databases">
        <authorList>
            <person name="Chan K.G."/>
            <person name="Lee L.S."/>
        </authorList>
    </citation>
    <scope>NUCLEOTIDE SEQUENCE [LARGE SCALE GENOMIC DNA]</scope>
    <source>
        <strain evidence="3">DSM 100970</strain>
    </source>
</reference>